<evidence type="ECO:0000313" key="1">
    <source>
        <dbReference type="EMBL" id="KAH7328961.1"/>
    </source>
</evidence>
<sequence length="233" mass="25470">MILAPCAPLSLISALTVIHVPPYRPSSLPSFPALGLTGRFDLIWHRAQTLFFSCPSFPSIRYCAFSPLHHRHHRPPCSSSSTPRGGGPTCELDPLPCAVRPILAWRIRRSWGKAHGPGAGWNQSCLHHGSASDSSHHLGACPKRPPPNLVLPGHDRVCWPSWHAVPIHLRHTGSPIGDIFRPLSGPGSQSRALSLSQMRNMHRLLTYAHIPFDSQAPQPLFPAQRATLASRAA</sequence>
<evidence type="ECO:0000313" key="2">
    <source>
        <dbReference type="Proteomes" id="UP000813444"/>
    </source>
</evidence>
<dbReference type="EMBL" id="JAGPNK010000001">
    <property type="protein sequence ID" value="KAH7328961.1"/>
    <property type="molecule type" value="Genomic_DNA"/>
</dbReference>
<name>A0A8K0T413_9HYPO</name>
<accession>A0A8K0T413</accession>
<reference evidence="1" key="1">
    <citation type="journal article" date="2021" name="Nat. Commun.">
        <title>Genetic determinants of endophytism in the Arabidopsis root mycobiome.</title>
        <authorList>
            <person name="Mesny F."/>
            <person name="Miyauchi S."/>
            <person name="Thiergart T."/>
            <person name="Pickel B."/>
            <person name="Atanasova L."/>
            <person name="Karlsson M."/>
            <person name="Huettel B."/>
            <person name="Barry K.W."/>
            <person name="Haridas S."/>
            <person name="Chen C."/>
            <person name="Bauer D."/>
            <person name="Andreopoulos W."/>
            <person name="Pangilinan J."/>
            <person name="LaButti K."/>
            <person name="Riley R."/>
            <person name="Lipzen A."/>
            <person name="Clum A."/>
            <person name="Drula E."/>
            <person name="Henrissat B."/>
            <person name="Kohler A."/>
            <person name="Grigoriev I.V."/>
            <person name="Martin F.M."/>
            <person name="Hacquard S."/>
        </authorList>
    </citation>
    <scope>NUCLEOTIDE SEQUENCE</scope>
    <source>
        <strain evidence="1">MPI-CAGE-CH-0235</strain>
    </source>
</reference>
<comment type="caution">
    <text evidence="1">The sequence shown here is derived from an EMBL/GenBank/DDBJ whole genome shotgun (WGS) entry which is preliminary data.</text>
</comment>
<dbReference type="AlphaFoldDB" id="A0A8K0T413"/>
<dbReference type="Proteomes" id="UP000813444">
    <property type="component" value="Unassembled WGS sequence"/>
</dbReference>
<gene>
    <name evidence="1" type="ORF">B0I35DRAFT_418875</name>
</gene>
<keyword evidence="2" id="KW-1185">Reference proteome</keyword>
<proteinExistence type="predicted"/>
<organism evidence="1 2">
    <name type="scientific">Stachybotrys elegans</name>
    <dbReference type="NCBI Taxonomy" id="80388"/>
    <lineage>
        <taxon>Eukaryota</taxon>
        <taxon>Fungi</taxon>
        <taxon>Dikarya</taxon>
        <taxon>Ascomycota</taxon>
        <taxon>Pezizomycotina</taxon>
        <taxon>Sordariomycetes</taxon>
        <taxon>Hypocreomycetidae</taxon>
        <taxon>Hypocreales</taxon>
        <taxon>Stachybotryaceae</taxon>
        <taxon>Stachybotrys</taxon>
    </lineage>
</organism>
<protein>
    <submittedName>
        <fullName evidence="1">Uncharacterized protein</fullName>
    </submittedName>
</protein>